<dbReference type="EMBL" id="DSRU01000086">
    <property type="protein sequence ID" value="HFM97516.1"/>
    <property type="molecule type" value="Genomic_DNA"/>
</dbReference>
<dbReference type="SUPFAM" id="SSF48452">
    <property type="entry name" value="TPR-like"/>
    <property type="match status" value="2"/>
</dbReference>
<dbReference type="InterPro" id="IPR036388">
    <property type="entry name" value="WH-like_DNA-bd_sf"/>
</dbReference>
<dbReference type="Gene3D" id="1.25.40.10">
    <property type="entry name" value="Tetratricopeptide repeat domain"/>
    <property type="match status" value="2"/>
</dbReference>
<dbReference type="InterPro" id="IPR011990">
    <property type="entry name" value="TPR-like_helical_dom_sf"/>
</dbReference>
<organism evidence="2">
    <name type="scientific">Oscillatoriales cyanobacterium SpSt-418</name>
    <dbReference type="NCBI Taxonomy" id="2282169"/>
    <lineage>
        <taxon>Bacteria</taxon>
        <taxon>Bacillati</taxon>
        <taxon>Cyanobacteriota</taxon>
        <taxon>Cyanophyceae</taxon>
        <taxon>Oscillatoriophycideae</taxon>
        <taxon>Oscillatoriales</taxon>
    </lineage>
</organism>
<dbReference type="SUPFAM" id="SSF52540">
    <property type="entry name" value="P-loop containing nucleoside triphosphate hydrolases"/>
    <property type="match status" value="1"/>
</dbReference>
<dbReference type="Gene3D" id="1.10.10.10">
    <property type="entry name" value="Winged helix-like DNA-binding domain superfamily/Winged helix DNA-binding domain"/>
    <property type="match status" value="1"/>
</dbReference>
<evidence type="ECO:0000259" key="1">
    <source>
        <dbReference type="SMART" id="SM01043"/>
    </source>
</evidence>
<dbReference type="Gene3D" id="3.40.50.300">
    <property type="entry name" value="P-loop containing nucleotide triphosphate hydrolases"/>
    <property type="match status" value="1"/>
</dbReference>
<dbReference type="AlphaFoldDB" id="A0A7C3PGX8"/>
<dbReference type="Pfam" id="PF13191">
    <property type="entry name" value="AAA_16"/>
    <property type="match status" value="1"/>
</dbReference>
<gene>
    <name evidence="2" type="ORF">ENR64_07055</name>
</gene>
<dbReference type="Pfam" id="PF03704">
    <property type="entry name" value="BTAD"/>
    <property type="match status" value="1"/>
</dbReference>
<protein>
    <recommendedName>
        <fullName evidence="1">Bacterial transcriptional activator domain-containing protein</fullName>
    </recommendedName>
</protein>
<evidence type="ECO:0000313" key="2">
    <source>
        <dbReference type="EMBL" id="HFM97516.1"/>
    </source>
</evidence>
<sequence>MSTNLHIRLFGEFCLIANNVPITAVNSERLQALLAFILLHRDTPQARQQIAVKLWPEATDSDAKARLRRRLHDLKQAIPDIDRWLRVETKTIQWVLNKDCGLDVAEFQAGMQLTEQPLATVSAAQIQTLEQAVKLYQGDLLPSCYDDWIVPCREQLRQQAIAGLDTLITHLTTQTSTRAAIAYAQQLQRIDPLYEPAYCHLMRLHAQEGDRASALRVYHQCMTTLQEELGVNPSPTTCKLYEELLTLEDAPPVAECAAVASISGEAIHPQPATSEFLLASHFPRSVSELPLIGRAAEWKAMQEWLTTCRDRVDTEVFCLIGEPGIGKTRLLEELVRTFQQTGGYVLWGRGFEAEMLRPYGIWVDAFEAIGAAEFLDELRSLVLNADSSANLNRGRLFDMAAQFMVQLSQTSPVLVVLDDIQWLDETSIAFLHYVVRLFHQQRPIWFACATRKHEIETNLAAYKLIQVLHREHRIKTVSLAPLDQAQTIALAQAVGCQAGGDQVFANSGGNPLFALEIARTQLPSNRGTPETLETLIQSRLVQLDEGTRDLVLWAAALGRNFNPTILARVMDLPLPRLLGAIEQLEQHGIIRPGNTVNGEASYDFAHDIVRQVAYEQLSEPRRKLVHTHIAQALHAIASPTTQLINDVAHHADLGSDHTLAASASLLAAERCLRVFAYAEAAELTQRGMRHCQYLEAKSRIGLHLGLLKLYVRAGVPKNQVAGLQQELHQLIQEAAALQLKDEEAAGLEALIALSYDHGKLTEVQHYSFRAAEQGRKASPATTMYMLAHSGSCLAEIGREMTRAEALLLEAQSIADRLGLEAIDIPFGLGCVYRYQGQVEAGRSLLRQSWQMAQVAQDHWRECTCLMNLVMLELEAGQLTLALDYCSELIRVSAQMGEGSEAPHAAALDATIHYLLQETNAATELERSCQILKQIDSPRMLAYIQTLAAEWDLHQGDLQRAIARAEEALEAAQVVSNPSEIALAWSVIIQASCQMGNVDCPKQHLTELQKRLKDQPLSARAQQRIVQLAEVAL</sequence>
<dbReference type="InterPro" id="IPR027417">
    <property type="entry name" value="P-loop_NTPase"/>
</dbReference>
<dbReference type="InterPro" id="IPR051677">
    <property type="entry name" value="AfsR-DnrI-RedD_regulator"/>
</dbReference>
<comment type="caution">
    <text evidence="2">The sequence shown here is derived from an EMBL/GenBank/DDBJ whole genome shotgun (WGS) entry which is preliminary data.</text>
</comment>
<name>A0A7C3PGX8_9CYAN</name>
<proteinExistence type="predicted"/>
<accession>A0A7C3PGX8</accession>
<dbReference type="InterPro" id="IPR005158">
    <property type="entry name" value="BTAD"/>
</dbReference>
<dbReference type="InterPro" id="IPR041664">
    <property type="entry name" value="AAA_16"/>
</dbReference>
<reference evidence="2" key="1">
    <citation type="journal article" date="2020" name="mSystems">
        <title>Genome- and Community-Level Interaction Insights into Carbon Utilization and Element Cycling Functions of Hydrothermarchaeota in Hydrothermal Sediment.</title>
        <authorList>
            <person name="Zhou Z."/>
            <person name="Liu Y."/>
            <person name="Xu W."/>
            <person name="Pan J."/>
            <person name="Luo Z.H."/>
            <person name="Li M."/>
        </authorList>
    </citation>
    <scope>NUCLEOTIDE SEQUENCE [LARGE SCALE GENOMIC DNA]</scope>
    <source>
        <strain evidence="2">SpSt-418</strain>
    </source>
</reference>
<feature type="domain" description="Bacterial transcriptional activator" evidence="1">
    <location>
        <begin position="102"/>
        <end position="245"/>
    </location>
</feature>
<dbReference type="SMART" id="SM01043">
    <property type="entry name" value="BTAD"/>
    <property type="match status" value="1"/>
</dbReference>
<dbReference type="PANTHER" id="PTHR35807">
    <property type="entry name" value="TRANSCRIPTIONAL REGULATOR REDD-RELATED"/>
    <property type="match status" value="1"/>
</dbReference>